<gene>
    <name evidence="5" type="primary">LOC106814102</name>
</gene>
<organism evidence="4 5">
    <name type="scientific">Priapulus caudatus</name>
    <name type="common">Priapulid worm</name>
    <dbReference type="NCBI Taxonomy" id="37621"/>
    <lineage>
        <taxon>Eukaryota</taxon>
        <taxon>Metazoa</taxon>
        <taxon>Ecdysozoa</taxon>
        <taxon>Scalidophora</taxon>
        <taxon>Priapulida</taxon>
        <taxon>Priapulimorpha</taxon>
        <taxon>Priapulimorphida</taxon>
        <taxon>Priapulidae</taxon>
        <taxon>Priapulus</taxon>
    </lineage>
</organism>
<protein>
    <submittedName>
        <fullName evidence="5">Malate dehydrogenase 1B</fullName>
    </submittedName>
</protein>
<evidence type="ECO:0000259" key="3">
    <source>
        <dbReference type="Pfam" id="PF02866"/>
    </source>
</evidence>
<dbReference type="Gene3D" id="3.90.110.10">
    <property type="entry name" value="Lactate dehydrogenase/glycoside hydrolase, family 4, C-terminal"/>
    <property type="match status" value="1"/>
</dbReference>
<evidence type="ECO:0000256" key="2">
    <source>
        <dbReference type="ARBA" id="ARBA00023002"/>
    </source>
</evidence>
<dbReference type="Gene3D" id="3.40.50.720">
    <property type="entry name" value="NAD(P)-binding Rossmann-like Domain"/>
    <property type="match status" value="1"/>
</dbReference>
<proteinExistence type="inferred from homology"/>
<dbReference type="InterPro" id="IPR036291">
    <property type="entry name" value="NAD(P)-bd_dom_sf"/>
</dbReference>
<name>A0ABM1ENU3_PRICU</name>
<dbReference type="InterPro" id="IPR022383">
    <property type="entry name" value="Lactate/malate_DH_C"/>
</dbReference>
<keyword evidence="4" id="KW-1185">Reference proteome</keyword>
<dbReference type="Proteomes" id="UP000695022">
    <property type="component" value="Unplaced"/>
</dbReference>
<dbReference type="PANTHER" id="PTHR23382">
    <property type="entry name" value="MALATE DEHYDROGENASE"/>
    <property type="match status" value="1"/>
</dbReference>
<dbReference type="GeneID" id="106814102"/>
<sequence length="452" mass="49762">MRAETKQRSADCPYFARIELLADELVAKLPNFNVHKVIIHPKDWELWLAETCQKNNWTHKKSPLVWRELVDRGGKGHYMGGANEFQEYINGYYNIKSSMSTVDMQQVAEENLKTQLQDDEAKARLLQQYNPLHVCISSATSHVACHVIQQLASRDILGKDADLCLHLLDVRDVTDETMLTLEADVQDLASSNVKHVFTTRDPVAAFKKCDVILLLDEGTHDASVYETYANAIHEACAEGAKVLVSDSWAGNAAATVLHRSTKGRLKENLAAVSLSIVGQARSILAEKLGVLPCDVAGVIAWGNPNGNFHIDVSLARVSRLDSAICGPGGFTRPVAEVIYDAKWLEEDLQQQIVDRRKTMQTSRVGGGSLSAASAIVDTLSLWWNGDSTDQIHSLAVVSQGWYGVPDSLVFSFPVTFDDGRFKVVDNLKVSNATTKIINSSLEASQQLNTVQS</sequence>
<feature type="domain" description="Lactate/malate dehydrogenase C-terminal" evidence="3">
    <location>
        <begin position="280"/>
        <end position="441"/>
    </location>
</feature>
<dbReference type="Pfam" id="PF02866">
    <property type="entry name" value="Ldh_1_C"/>
    <property type="match status" value="1"/>
</dbReference>
<dbReference type="RefSeq" id="XP_014673864.1">
    <property type="nucleotide sequence ID" value="XM_014818378.1"/>
</dbReference>
<evidence type="ECO:0000313" key="4">
    <source>
        <dbReference type="Proteomes" id="UP000695022"/>
    </source>
</evidence>
<accession>A0ABM1ENU3</accession>
<reference evidence="5" key="1">
    <citation type="submission" date="2025-08" db="UniProtKB">
        <authorList>
            <consortium name="RefSeq"/>
        </authorList>
    </citation>
    <scope>IDENTIFICATION</scope>
</reference>
<keyword evidence="2" id="KW-0560">Oxidoreductase</keyword>
<dbReference type="InterPro" id="IPR010945">
    <property type="entry name" value="Malate_DH_type2"/>
</dbReference>
<comment type="similarity">
    <text evidence="1">Belongs to the LDH/MDH superfamily. MDH type 2 family.</text>
</comment>
<dbReference type="SUPFAM" id="SSF51735">
    <property type="entry name" value="NAD(P)-binding Rossmann-fold domains"/>
    <property type="match status" value="1"/>
</dbReference>
<evidence type="ECO:0000313" key="5">
    <source>
        <dbReference type="RefSeq" id="XP_014673864.1"/>
    </source>
</evidence>
<dbReference type="InterPro" id="IPR015955">
    <property type="entry name" value="Lactate_DH/Glyco_Ohase_4_C"/>
</dbReference>
<evidence type="ECO:0000256" key="1">
    <source>
        <dbReference type="ARBA" id="ARBA00009613"/>
    </source>
</evidence>
<dbReference type="SUPFAM" id="SSF56327">
    <property type="entry name" value="LDH C-terminal domain-like"/>
    <property type="match status" value="1"/>
</dbReference>